<evidence type="ECO:0000256" key="9">
    <source>
        <dbReference type="ARBA" id="ARBA00024019"/>
    </source>
</evidence>
<dbReference type="InterPro" id="IPR052138">
    <property type="entry name" value="GATA_ZnFinger_Domain"/>
</dbReference>
<keyword evidence="6" id="KW-0238">DNA-binding</keyword>
<evidence type="ECO:0000256" key="10">
    <source>
        <dbReference type="PROSITE-ProRule" id="PRU00094"/>
    </source>
</evidence>
<evidence type="ECO:0000256" key="5">
    <source>
        <dbReference type="ARBA" id="ARBA00023015"/>
    </source>
</evidence>
<dbReference type="FunFam" id="3.30.50.10:FF:000055">
    <property type="entry name" value="GATA transcription factor 21"/>
    <property type="match status" value="1"/>
</dbReference>
<evidence type="ECO:0000256" key="11">
    <source>
        <dbReference type="SAM" id="MobiDB-lite"/>
    </source>
</evidence>
<dbReference type="AlphaFoldDB" id="A0A816WBP7"/>
<dbReference type="OrthoDB" id="2162994at2759"/>
<keyword evidence="5" id="KW-0805">Transcription regulation</keyword>
<proteinExistence type="inferred from homology"/>
<dbReference type="GO" id="GO:0006355">
    <property type="term" value="P:regulation of DNA-templated transcription"/>
    <property type="evidence" value="ECO:0007669"/>
    <property type="project" value="InterPro"/>
</dbReference>
<evidence type="ECO:0000313" key="15">
    <source>
        <dbReference type="Proteomes" id="UP000824890"/>
    </source>
</evidence>
<evidence type="ECO:0000256" key="7">
    <source>
        <dbReference type="ARBA" id="ARBA00023163"/>
    </source>
</evidence>
<dbReference type="SUPFAM" id="SSF57716">
    <property type="entry name" value="Glucocorticoid receptor-like (DNA-binding domain)"/>
    <property type="match status" value="1"/>
</dbReference>
<dbReference type="GO" id="GO:0000976">
    <property type="term" value="F:transcription cis-regulatory region binding"/>
    <property type="evidence" value="ECO:0007669"/>
    <property type="project" value="UniProtKB-ARBA"/>
</dbReference>
<evidence type="ECO:0000256" key="3">
    <source>
        <dbReference type="ARBA" id="ARBA00022771"/>
    </source>
</evidence>
<name>A0A816WBP7_BRANA</name>
<evidence type="ECO:0000256" key="1">
    <source>
        <dbReference type="ARBA" id="ARBA00004123"/>
    </source>
</evidence>
<dbReference type="Pfam" id="PF00320">
    <property type="entry name" value="GATA"/>
    <property type="match status" value="1"/>
</dbReference>
<dbReference type="EMBL" id="HG994357">
    <property type="protein sequence ID" value="CAF2131467.1"/>
    <property type="molecule type" value="Genomic_DNA"/>
</dbReference>
<organism evidence="13">
    <name type="scientific">Brassica napus</name>
    <name type="common">Rape</name>
    <dbReference type="NCBI Taxonomy" id="3708"/>
    <lineage>
        <taxon>Eukaryota</taxon>
        <taxon>Viridiplantae</taxon>
        <taxon>Streptophyta</taxon>
        <taxon>Embryophyta</taxon>
        <taxon>Tracheophyta</taxon>
        <taxon>Spermatophyta</taxon>
        <taxon>Magnoliopsida</taxon>
        <taxon>eudicotyledons</taxon>
        <taxon>Gunneridae</taxon>
        <taxon>Pentapetalae</taxon>
        <taxon>rosids</taxon>
        <taxon>malvids</taxon>
        <taxon>Brassicales</taxon>
        <taxon>Brassicaceae</taxon>
        <taxon>Brassiceae</taxon>
        <taxon>Brassica</taxon>
    </lineage>
</organism>
<dbReference type="GO" id="GO:0008270">
    <property type="term" value="F:zinc ion binding"/>
    <property type="evidence" value="ECO:0007669"/>
    <property type="project" value="UniProtKB-KW"/>
</dbReference>
<dbReference type="InterPro" id="IPR000679">
    <property type="entry name" value="Znf_GATA"/>
</dbReference>
<reference evidence="13" key="1">
    <citation type="submission" date="2021-01" db="EMBL/GenBank/DDBJ databases">
        <authorList>
            <consortium name="Genoscope - CEA"/>
            <person name="William W."/>
        </authorList>
    </citation>
    <scope>NUCLEOTIDE SEQUENCE</scope>
</reference>
<evidence type="ECO:0000256" key="4">
    <source>
        <dbReference type="ARBA" id="ARBA00022833"/>
    </source>
</evidence>
<keyword evidence="3 10" id="KW-0863">Zinc-finger</keyword>
<keyword evidence="7" id="KW-0804">Transcription</keyword>
<sequence length="388" mass="42990">MGSNFRYTIDLNEDHQNHQPFFSSFGSSIHQNHDHQQNVYHHQALSNPTFSSSSLASPSLSYLPFLINSHQDQVHVGYNNHTFHGFLDPHISQPLETKKFVYDGGSSSSDQMTPEKETRLKLTIRKNDNHHDQTDLPQYPTKGETESNSLKWMSSKVRFMKRKTMITPTDNNKQYVKNDQSLNVSNLEEDHLNKISKNHYNMIANENGYNGSNNCVTRICSDCNTTKTPLWRSGPRGPKSLCNACGIRQRKARRAAMAASGATTTSDVSPPLLKKKIQNKNKRSNKVGSLSSPLASKVHKYKSMTTSVAEAVPMMEGAGGAGAITGALETQGKSTMSSSSTSSSSNKCYFDELAIILSKSSAYQQVFPQDEKEAAILLMALSYGMVHG</sequence>
<dbReference type="GO" id="GO:0005634">
    <property type="term" value="C:nucleus"/>
    <property type="evidence" value="ECO:0007669"/>
    <property type="project" value="UniProtKB-SubCell"/>
</dbReference>
<evidence type="ECO:0000256" key="6">
    <source>
        <dbReference type="ARBA" id="ARBA00023125"/>
    </source>
</evidence>
<comment type="subcellular location">
    <subcellularLocation>
        <location evidence="1">Nucleus</location>
    </subcellularLocation>
</comment>
<dbReference type="InterPro" id="IPR013088">
    <property type="entry name" value="Znf_NHR/GATA"/>
</dbReference>
<keyword evidence="4" id="KW-0862">Zinc</keyword>
<dbReference type="PANTHER" id="PTHR47255:SF4">
    <property type="entry name" value="GATA ZINC FINGER DOMAIN-CONTAINING PROTEIN 12"/>
    <property type="match status" value="1"/>
</dbReference>
<feature type="domain" description="GATA-type" evidence="12">
    <location>
        <begin position="220"/>
        <end position="250"/>
    </location>
</feature>
<dbReference type="SMR" id="A0A816WBP7"/>
<gene>
    <name evidence="13" type="ORF">DARMORV10_A03P56530.1</name>
    <name evidence="14" type="ORF">HID58_012710</name>
</gene>
<evidence type="ECO:0000259" key="12">
    <source>
        <dbReference type="PROSITE" id="PS50114"/>
    </source>
</evidence>
<keyword evidence="8" id="KW-0539">Nucleus</keyword>
<reference evidence="14 15" key="2">
    <citation type="submission" date="2021-05" db="EMBL/GenBank/DDBJ databases">
        <title>Genome Assembly of Synthetic Allotetraploid Brassica napus Reveals Homoeologous Exchanges between Subgenomes.</title>
        <authorList>
            <person name="Davis J.T."/>
        </authorList>
    </citation>
    <scope>NUCLEOTIDE SEQUENCE [LARGE SCALE GENOMIC DNA]</scope>
    <source>
        <strain evidence="15">cv. Da-Ae</strain>
        <tissue evidence="14">Seedling</tissue>
    </source>
</reference>
<dbReference type="Proteomes" id="UP000824890">
    <property type="component" value="Unassembled WGS sequence"/>
</dbReference>
<dbReference type="PROSITE" id="PS00344">
    <property type="entry name" value="GATA_ZN_FINGER_1"/>
    <property type="match status" value="1"/>
</dbReference>
<dbReference type="PANTHER" id="PTHR47255">
    <property type="entry name" value="GATA TRANSCRIPTION FACTOR 22-RELATED"/>
    <property type="match status" value="1"/>
</dbReference>
<evidence type="ECO:0000256" key="8">
    <source>
        <dbReference type="ARBA" id="ARBA00023242"/>
    </source>
</evidence>
<accession>A0A816WBP7</accession>
<keyword evidence="15" id="KW-1185">Reference proteome</keyword>
<dbReference type="PROSITE" id="PS50114">
    <property type="entry name" value="GATA_ZN_FINGER_2"/>
    <property type="match status" value="1"/>
</dbReference>
<dbReference type="SMART" id="SM00401">
    <property type="entry name" value="ZnF_GATA"/>
    <property type="match status" value="1"/>
</dbReference>
<evidence type="ECO:0000313" key="14">
    <source>
        <dbReference type="EMBL" id="KAH0935593.1"/>
    </source>
</evidence>
<comment type="similarity">
    <text evidence="9">Belongs to the type IV zinc-finger family. Class B subfamily.</text>
</comment>
<feature type="region of interest" description="Disordered" evidence="11">
    <location>
        <begin position="128"/>
        <end position="147"/>
    </location>
</feature>
<dbReference type="EMBL" id="JAGKQM010000003">
    <property type="protein sequence ID" value="KAH0935593.1"/>
    <property type="molecule type" value="Genomic_DNA"/>
</dbReference>
<protein>
    <submittedName>
        <fullName evidence="13">(rape) hypothetical protein</fullName>
    </submittedName>
</protein>
<keyword evidence="2" id="KW-0479">Metal-binding</keyword>
<evidence type="ECO:0000256" key="2">
    <source>
        <dbReference type="ARBA" id="ARBA00022723"/>
    </source>
</evidence>
<dbReference type="Gene3D" id="3.30.50.10">
    <property type="entry name" value="Erythroid Transcription Factor GATA-1, subunit A"/>
    <property type="match status" value="1"/>
</dbReference>
<dbReference type="Proteomes" id="UP001295469">
    <property type="component" value="Chromosome A03"/>
</dbReference>
<dbReference type="CDD" id="cd00202">
    <property type="entry name" value="ZnF_GATA"/>
    <property type="match status" value="1"/>
</dbReference>
<evidence type="ECO:0000313" key="13">
    <source>
        <dbReference type="EMBL" id="CAF2131467.1"/>
    </source>
</evidence>